<dbReference type="EMBL" id="FOMN01000002">
    <property type="protein sequence ID" value="SFD36235.1"/>
    <property type="molecule type" value="Genomic_DNA"/>
</dbReference>
<organism evidence="6 7">
    <name type="scientific">Lactobacillus bombicola</name>
    <dbReference type="NCBI Taxonomy" id="1505723"/>
    <lineage>
        <taxon>Bacteria</taxon>
        <taxon>Bacillati</taxon>
        <taxon>Bacillota</taxon>
        <taxon>Bacilli</taxon>
        <taxon>Lactobacillales</taxon>
        <taxon>Lactobacillaceae</taxon>
        <taxon>Lactobacillus</taxon>
    </lineage>
</organism>
<evidence type="ECO:0000313" key="6">
    <source>
        <dbReference type="EMBL" id="SFD36235.1"/>
    </source>
</evidence>
<dbReference type="PANTHER" id="PTHR11086">
    <property type="entry name" value="DEOXYCYTIDYLATE DEAMINASE-RELATED"/>
    <property type="match status" value="1"/>
</dbReference>
<feature type="active site" description="Proton donor" evidence="3">
    <location>
        <position position="73"/>
    </location>
</feature>
<comment type="cofactor">
    <cofactor evidence="1 4">
        <name>Zn(2+)</name>
        <dbReference type="ChEBI" id="CHEBI:29105"/>
    </cofactor>
</comment>
<dbReference type="PROSITE" id="PS51747">
    <property type="entry name" value="CYT_DCMP_DEAMINASES_2"/>
    <property type="match status" value="1"/>
</dbReference>
<dbReference type="Gene3D" id="3.40.140.10">
    <property type="entry name" value="Cytidine Deaminase, domain 2"/>
    <property type="match status" value="1"/>
</dbReference>
<dbReference type="InterPro" id="IPR002125">
    <property type="entry name" value="CMP_dCMP_dom"/>
</dbReference>
<evidence type="ECO:0000256" key="1">
    <source>
        <dbReference type="ARBA" id="ARBA00001947"/>
    </source>
</evidence>
<reference evidence="7" key="1">
    <citation type="submission" date="2016-10" db="EMBL/GenBank/DDBJ databases">
        <authorList>
            <person name="Varghese N."/>
            <person name="Submissions S."/>
        </authorList>
    </citation>
    <scope>NUCLEOTIDE SEQUENCE [LARGE SCALE GENOMIC DNA]</scope>
    <source>
        <strain evidence="7">R-53102</strain>
    </source>
</reference>
<keyword evidence="4" id="KW-0862">Zinc</keyword>
<sequence>MRDRIPWKQYFMMQALVIAQRSTCDRALVGSVLVKDNRIIGTGYNGSVSNEPHCDDIGHQIVANHCVRTIHSEMNSLIQCARNGVSTDYTEIYVTHFPCYNCAKALVQAGIKKINYYFDYHDNPLAIELFKDCEVPYEQIKINRNYVEQLAHKLEDVEN</sequence>
<proteinExistence type="predicted"/>
<dbReference type="SUPFAM" id="SSF53927">
    <property type="entry name" value="Cytidine deaminase-like"/>
    <property type="match status" value="1"/>
</dbReference>
<dbReference type="GO" id="GO:0006220">
    <property type="term" value="P:pyrimidine nucleotide metabolic process"/>
    <property type="evidence" value="ECO:0007669"/>
    <property type="project" value="InterPro"/>
</dbReference>
<dbReference type="InterPro" id="IPR035105">
    <property type="entry name" value="Deoxycytidylate_deaminase_dom"/>
</dbReference>
<protein>
    <submittedName>
        <fullName evidence="6">dCMP deaminase</fullName>
    </submittedName>
</protein>
<dbReference type="STRING" id="1505723.SAMN04487792_0488"/>
<dbReference type="RefSeq" id="WP_090092455.1">
    <property type="nucleotide sequence ID" value="NZ_CBCRVU010000002.1"/>
</dbReference>
<evidence type="ECO:0000313" key="7">
    <source>
        <dbReference type="Proteomes" id="UP000199599"/>
    </source>
</evidence>
<name>A0A1I1RPM8_9LACO</name>
<dbReference type="InterPro" id="IPR016193">
    <property type="entry name" value="Cytidine_deaminase-like"/>
</dbReference>
<feature type="domain" description="CMP/dCMP-type deaminase" evidence="5">
    <location>
        <begin position="6"/>
        <end position="130"/>
    </location>
</feature>
<dbReference type="PIRSF" id="PIRSF006019">
    <property type="entry name" value="dCMP_deaminase"/>
    <property type="match status" value="1"/>
</dbReference>
<keyword evidence="4" id="KW-0479">Metal-binding</keyword>
<dbReference type="Proteomes" id="UP000199599">
    <property type="component" value="Unassembled WGS sequence"/>
</dbReference>
<dbReference type="AlphaFoldDB" id="A0A1I1RPM8"/>
<dbReference type="Pfam" id="PF00383">
    <property type="entry name" value="dCMP_cyt_deam_1"/>
    <property type="match status" value="1"/>
</dbReference>
<dbReference type="InterPro" id="IPR015517">
    <property type="entry name" value="dCMP_deaminase-rel"/>
</dbReference>
<keyword evidence="2" id="KW-0378">Hydrolase</keyword>
<dbReference type="GO" id="GO:0008270">
    <property type="term" value="F:zinc ion binding"/>
    <property type="evidence" value="ECO:0007669"/>
    <property type="project" value="InterPro"/>
</dbReference>
<feature type="binding site" evidence="4">
    <location>
        <position position="99"/>
    </location>
    <ligand>
        <name>Zn(2+)</name>
        <dbReference type="ChEBI" id="CHEBI:29105"/>
        <note>catalytic</note>
    </ligand>
</feature>
<gene>
    <name evidence="6" type="ORF">SAMN04487792_0488</name>
</gene>
<dbReference type="InterPro" id="IPR016473">
    <property type="entry name" value="dCMP_deaminase"/>
</dbReference>
<evidence type="ECO:0000256" key="4">
    <source>
        <dbReference type="PIRSR" id="PIRSR006019-2"/>
    </source>
</evidence>
<accession>A0A1I1RPM8</accession>
<evidence type="ECO:0000259" key="5">
    <source>
        <dbReference type="PROSITE" id="PS51747"/>
    </source>
</evidence>
<dbReference type="CDD" id="cd01286">
    <property type="entry name" value="deoxycytidylate_deaminase"/>
    <property type="match status" value="1"/>
</dbReference>
<evidence type="ECO:0000256" key="3">
    <source>
        <dbReference type="PIRSR" id="PIRSR006019-1"/>
    </source>
</evidence>
<evidence type="ECO:0000256" key="2">
    <source>
        <dbReference type="ARBA" id="ARBA00022801"/>
    </source>
</evidence>
<dbReference type="GO" id="GO:0005737">
    <property type="term" value="C:cytoplasm"/>
    <property type="evidence" value="ECO:0007669"/>
    <property type="project" value="TreeGrafter"/>
</dbReference>
<feature type="binding site" evidence="4">
    <location>
        <position position="102"/>
    </location>
    <ligand>
        <name>Zn(2+)</name>
        <dbReference type="ChEBI" id="CHEBI:29105"/>
        <note>catalytic</note>
    </ligand>
</feature>
<feature type="binding site" evidence="4">
    <location>
        <position position="71"/>
    </location>
    <ligand>
        <name>Zn(2+)</name>
        <dbReference type="ChEBI" id="CHEBI:29105"/>
        <note>catalytic</note>
    </ligand>
</feature>
<dbReference type="GO" id="GO:0004132">
    <property type="term" value="F:dCMP deaminase activity"/>
    <property type="evidence" value="ECO:0007669"/>
    <property type="project" value="InterPro"/>
</dbReference>
<dbReference type="PANTHER" id="PTHR11086:SF18">
    <property type="entry name" value="DEOXYCYTIDYLATE DEAMINASE"/>
    <property type="match status" value="1"/>
</dbReference>